<dbReference type="GO" id="GO:0016020">
    <property type="term" value="C:membrane"/>
    <property type="evidence" value="ECO:0007669"/>
    <property type="project" value="InterPro"/>
</dbReference>
<name>A0A7R8XHA2_9CRUS</name>
<comment type="similarity">
    <text evidence="1">Belongs to the PDGF/VEGF growth factor family.</text>
</comment>
<evidence type="ECO:0000313" key="5">
    <source>
        <dbReference type="Proteomes" id="UP000677054"/>
    </source>
</evidence>
<dbReference type="EMBL" id="CAJPEV010001569">
    <property type="protein sequence ID" value="CAG0893324.1"/>
    <property type="molecule type" value="Genomic_DNA"/>
</dbReference>
<evidence type="ECO:0000259" key="3">
    <source>
        <dbReference type="PROSITE" id="PS50278"/>
    </source>
</evidence>
<dbReference type="EMBL" id="LR901086">
    <property type="protein sequence ID" value="CAD7247755.1"/>
    <property type="molecule type" value="Genomic_DNA"/>
</dbReference>
<evidence type="ECO:0000313" key="4">
    <source>
        <dbReference type="EMBL" id="CAD7247755.1"/>
    </source>
</evidence>
<dbReference type="SUPFAM" id="SSF57501">
    <property type="entry name" value="Cystine-knot cytokines"/>
    <property type="match status" value="1"/>
</dbReference>
<accession>A0A7R8XHA2</accession>
<gene>
    <name evidence="4" type="ORF">DSTB1V02_LOCUS7580</name>
</gene>
<protein>
    <recommendedName>
        <fullName evidence="3">Platelet-derived growth factor (PDGF) family profile domain-containing protein</fullName>
    </recommendedName>
</protein>
<dbReference type="SMART" id="SM00141">
    <property type="entry name" value="PDGF"/>
    <property type="match status" value="1"/>
</dbReference>
<feature type="compositionally biased region" description="Basic and acidic residues" evidence="2">
    <location>
        <begin position="132"/>
        <end position="148"/>
    </location>
</feature>
<evidence type="ECO:0000256" key="2">
    <source>
        <dbReference type="SAM" id="MobiDB-lite"/>
    </source>
</evidence>
<dbReference type="AlphaFoldDB" id="A0A7R8XHA2"/>
<keyword evidence="5" id="KW-1185">Reference proteome</keyword>
<dbReference type="PROSITE" id="PS50278">
    <property type="entry name" value="PDGF_2"/>
    <property type="match status" value="1"/>
</dbReference>
<dbReference type="PANTHER" id="PTHR21719:SF1">
    <property type="entry name" value="FI06402P-RELATED"/>
    <property type="match status" value="1"/>
</dbReference>
<dbReference type="InterPro" id="IPR000072">
    <property type="entry name" value="PDGF/VEGF_dom"/>
</dbReference>
<dbReference type="GO" id="GO:0008083">
    <property type="term" value="F:growth factor activity"/>
    <property type="evidence" value="ECO:0007669"/>
    <property type="project" value="UniProtKB-KW"/>
</dbReference>
<dbReference type="Pfam" id="PF00341">
    <property type="entry name" value="PDGF"/>
    <property type="match status" value="1"/>
</dbReference>
<proteinExistence type="inferred from homology"/>
<dbReference type="GO" id="GO:0035099">
    <property type="term" value="P:hemocyte migration"/>
    <property type="evidence" value="ECO:0007669"/>
    <property type="project" value="TreeGrafter"/>
</dbReference>
<dbReference type="Proteomes" id="UP000677054">
    <property type="component" value="Unassembled WGS sequence"/>
</dbReference>
<dbReference type="InterPro" id="IPR029034">
    <property type="entry name" value="Cystine-knot_cytokine"/>
</dbReference>
<keyword evidence="1" id="KW-0339">Growth factor</keyword>
<reference evidence="4" key="1">
    <citation type="submission" date="2020-11" db="EMBL/GenBank/DDBJ databases">
        <authorList>
            <person name="Tran Van P."/>
        </authorList>
    </citation>
    <scope>NUCLEOTIDE SEQUENCE</scope>
</reference>
<feature type="domain" description="Platelet-derived growth factor (PDGF) family profile" evidence="3">
    <location>
        <begin position="37"/>
        <end position="116"/>
    </location>
</feature>
<dbReference type="OrthoDB" id="6370328at2759"/>
<feature type="region of interest" description="Disordered" evidence="2">
    <location>
        <begin position="128"/>
        <end position="148"/>
    </location>
</feature>
<sequence>MAERMEKWVSHWMQVNREGKCELPLRKCVRAWEGEGFTLNASTVLEPPCVLLHRCDMDAGCCRSGLTCAPNPKFGHHRVQLYFSVHVKVGSRLESRGVHSLWFTNHTACECRDPKLDSMPRDAPSADISALELEKSPDSDEKSKENGRERHCHRRLRCPSDFAERVTESRSTCDCFHNHRPCLKKKRGRHRLSSQDRKCIAEGTCAEPACQYGAYDSDQGKCPRKEELHTYKS</sequence>
<dbReference type="Gene3D" id="2.10.90.10">
    <property type="entry name" value="Cystine-knot cytokines"/>
    <property type="match status" value="1"/>
</dbReference>
<evidence type="ECO:0000256" key="1">
    <source>
        <dbReference type="RuleBase" id="RU003818"/>
    </source>
</evidence>
<organism evidence="4">
    <name type="scientific">Darwinula stevensoni</name>
    <dbReference type="NCBI Taxonomy" id="69355"/>
    <lineage>
        <taxon>Eukaryota</taxon>
        <taxon>Metazoa</taxon>
        <taxon>Ecdysozoa</taxon>
        <taxon>Arthropoda</taxon>
        <taxon>Crustacea</taxon>
        <taxon>Oligostraca</taxon>
        <taxon>Ostracoda</taxon>
        <taxon>Podocopa</taxon>
        <taxon>Podocopida</taxon>
        <taxon>Darwinulocopina</taxon>
        <taxon>Darwinuloidea</taxon>
        <taxon>Darwinulidae</taxon>
        <taxon>Darwinula</taxon>
    </lineage>
</organism>
<dbReference type="PANTHER" id="PTHR21719">
    <property type="entry name" value="FI06402P-RELATED"/>
    <property type="match status" value="1"/>
</dbReference>